<organism evidence="10 11">
    <name type="scientific">Stephania yunnanensis</name>
    <dbReference type="NCBI Taxonomy" id="152371"/>
    <lineage>
        <taxon>Eukaryota</taxon>
        <taxon>Viridiplantae</taxon>
        <taxon>Streptophyta</taxon>
        <taxon>Embryophyta</taxon>
        <taxon>Tracheophyta</taxon>
        <taxon>Spermatophyta</taxon>
        <taxon>Magnoliopsida</taxon>
        <taxon>Ranunculales</taxon>
        <taxon>Menispermaceae</taxon>
        <taxon>Menispermoideae</taxon>
        <taxon>Cissampelideae</taxon>
        <taxon>Stephania</taxon>
    </lineage>
</organism>
<dbReference type="GO" id="GO:0020037">
    <property type="term" value="F:heme binding"/>
    <property type="evidence" value="ECO:0007669"/>
    <property type="project" value="InterPro"/>
</dbReference>
<evidence type="ECO:0000256" key="8">
    <source>
        <dbReference type="ARBA" id="ARBA00023033"/>
    </source>
</evidence>
<comment type="similarity">
    <text evidence="3">Belongs to the cytochrome P450 family.</text>
</comment>
<dbReference type="GO" id="GO:0004497">
    <property type="term" value="F:monooxygenase activity"/>
    <property type="evidence" value="ECO:0007669"/>
    <property type="project" value="UniProtKB-KW"/>
</dbReference>
<comment type="cofactor">
    <cofactor evidence="1">
        <name>heme</name>
        <dbReference type="ChEBI" id="CHEBI:30413"/>
    </cofactor>
</comment>
<dbReference type="GO" id="GO:0044550">
    <property type="term" value="P:secondary metabolite biosynthetic process"/>
    <property type="evidence" value="ECO:0007669"/>
    <property type="project" value="UniProtKB-ARBA"/>
</dbReference>
<keyword evidence="6" id="KW-0560">Oxidoreductase</keyword>
<comment type="caution">
    <text evidence="10">The sequence shown here is derived from an EMBL/GenBank/DDBJ whole genome shotgun (WGS) entry which is preliminary data.</text>
</comment>
<evidence type="ECO:0000313" key="10">
    <source>
        <dbReference type="EMBL" id="KAK9169720.1"/>
    </source>
</evidence>
<accession>A0AAP0Q6W9</accession>
<dbReference type="GO" id="GO:0016020">
    <property type="term" value="C:membrane"/>
    <property type="evidence" value="ECO:0007669"/>
    <property type="project" value="UniProtKB-SubCell"/>
</dbReference>
<keyword evidence="7" id="KW-0408">Iron</keyword>
<protein>
    <submittedName>
        <fullName evidence="10">Uncharacterized protein</fullName>
    </submittedName>
</protein>
<dbReference type="GO" id="GO:0005506">
    <property type="term" value="F:iron ion binding"/>
    <property type="evidence" value="ECO:0007669"/>
    <property type="project" value="InterPro"/>
</dbReference>
<keyword evidence="11" id="KW-1185">Reference proteome</keyword>
<dbReference type="Gene3D" id="1.10.630.10">
    <property type="entry name" value="Cytochrome P450"/>
    <property type="match status" value="1"/>
</dbReference>
<evidence type="ECO:0000256" key="4">
    <source>
        <dbReference type="ARBA" id="ARBA00022617"/>
    </source>
</evidence>
<keyword evidence="9" id="KW-0472">Membrane</keyword>
<dbReference type="EMBL" id="JBBNAF010000001">
    <property type="protein sequence ID" value="KAK9169720.1"/>
    <property type="molecule type" value="Genomic_DNA"/>
</dbReference>
<evidence type="ECO:0000256" key="9">
    <source>
        <dbReference type="ARBA" id="ARBA00023136"/>
    </source>
</evidence>
<keyword evidence="8" id="KW-0503">Monooxygenase</keyword>
<dbReference type="GO" id="GO:0016705">
    <property type="term" value="F:oxidoreductase activity, acting on paired donors, with incorporation or reduction of molecular oxygen"/>
    <property type="evidence" value="ECO:0007669"/>
    <property type="project" value="InterPro"/>
</dbReference>
<dbReference type="Pfam" id="PF00067">
    <property type="entry name" value="p450"/>
    <property type="match status" value="1"/>
</dbReference>
<name>A0AAP0Q6W9_9MAGN</name>
<dbReference type="InterPro" id="IPR036396">
    <property type="entry name" value="Cyt_P450_sf"/>
</dbReference>
<evidence type="ECO:0000256" key="3">
    <source>
        <dbReference type="ARBA" id="ARBA00010617"/>
    </source>
</evidence>
<dbReference type="AlphaFoldDB" id="A0AAP0Q6W9"/>
<proteinExistence type="inferred from homology"/>
<dbReference type="SUPFAM" id="SSF48264">
    <property type="entry name" value="Cytochrome P450"/>
    <property type="match status" value="1"/>
</dbReference>
<sequence length="212" mass="24144">MGRFLVLFIHEDLFHLAKSYGPLFGLRMGQRPAIVVSSPKSPRRYLSIGMRPSLSGPSRRPSRTITYGATSLVFVPYGSRWRSLRRCSPPSSSPPEASLALLHKLDSSSVVQVRLRMRTSKGKNRLASQIVVTVRVWISDRGQTLERLGNQTIIEGYHRLRQNIMYYQLGSFIPNLEGQFNNGDEIIDDRCFFDPNEDILPRFMCKSRLDVA</sequence>
<gene>
    <name evidence="10" type="ORF">Syun_001860</name>
</gene>
<evidence type="ECO:0000313" key="11">
    <source>
        <dbReference type="Proteomes" id="UP001420932"/>
    </source>
</evidence>
<evidence type="ECO:0000256" key="1">
    <source>
        <dbReference type="ARBA" id="ARBA00001971"/>
    </source>
</evidence>
<evidence type="ECO:0000256" key="2">
    <source>
        <dbReference type="ARBA" id="ARBA00004370"/>
    </source>
</evidence>
<dbReference type="InterPro" id="IPR001128">
    <property type="entry name" value="Cyt_P450"/>
</dbReference>
<evidence type="ECO:0000256" key="6">
    <source>
        <dbReference type="ARBA" id="ARBA00023002"/>
    </source>
</evidence>
<evidence type="ECO:0000256" key="5">
    <source>
        <dbReference type="ARBA" id="ARBA00022723"/>
    </source>
</evidence>
<dbReference type="PANTHER" id="PTHR47943:SF2">
    <property type="entry name" value="CYTOCHROME P450"/>
    <property type="match status" value="1"/>
</dbReference>
<dbReference type="Proteomes" id="UP001420932">
    <property type="component" value="Unassembled WGS sequence"/>
</dbReference>
<reference evidence="10 11" key="1">
    <citation type="submission" date="2024-01" db="EMBL/GenBank/DDBJ databases">
        <title>Genome assemblies of Stephania.</title>
        <authorList>
            <person name="Yang L."/>
        </authorList>
    </citation>
    <scope>NUCLEOTIDE SEQUENCE [LARGE SCALE GENOMIC DNA]</scope>
    <source>
        <strain evidence="10">YNDBR</strain>
        <tissue evidence="10">Leaf</tissue>
    </source>
</reference>
<dbReference type="PANTHER" id="PTHR47943">
    <property type="entry name" value="CYTOCHROME P450 93A3-LIKE"/>
    <property type="match status" value="1"/>
</dbReference>
<comment type="subcellular location">
    <subcellularLocation>
        <location evidence="2">Membrane</location>
    </subcellularLocation>
</comment>
<keyword evidence="5" id="KW-0479">Metal-binding</keyword>
<keyword evidence="4" id="KW-0349">Heme</keyword>
<evidence type="ECO:0000256" key="7">
    <source>
        <dbReference type="ARBA" id="ARBA00023004"/>
    </source>
</evidence>